<proteinExistence type="predicted"/>
<evidence type="ECO:0008006" key="3">
    <source>
        <dbReference type="Google" id="ProtNLM"/>
    </source>
</evidence>
<comment type="caution">
    <text evidence="1">The sequence shown here is derived from an EMBL/GenBank/DDBJ whole genome shotgun (WGS) entry which is preliminary data.</text>
</comment>
<evidence type="ECO:0000313" key="2">
    <source>
        <dbReference type="Proteomes" id="UP001211065"/>
    </source>
</evidence>
<protein>
    <recommendedName>
        <fullName evidence="3">SH3 domain-containing protein</fullName>
    </recommendedName>
</protein>
<reference evidence="1" key="1">
    <citation type="submission" date="2020-05" db="EMBL/GenBank/DDBJ databases">
        <title>Phylogenomic resolution of chytrid fungi.</title>
        <authorList>
            <person name="Stajich J.E."/>
            <person name="Amses K."/>
            <person name="Simmons R."/>
            <person name="Seto K."/>
            <person name="Myers J."/>
            <person name="Bonds A."/>
            <person name="Quandt C.A."/>
            <person name="Barry K."/>
            <person name="Liu P."/>
            <person name="Grigoriev I."/>
            <person name="Longcore J.E."/>
            <person name="James T.Y."/>
        </authorList>
    </citation>
    <scope>NUCLEOTIDE SEQUENCE</scope>
    <source>
        <strain evidence="1">JEL0476</strain>
    </source>
</reference>
<dbReference type="Proteomes" id="UP001211065">
    <property type="component" value="Unassembled WGS sequence"/>
</dbReference>
<dbReference type="EMBL" id="JADGJW010000337">
    <property type="protein sequence ID" value="KAJ3219514.1"/>
    <property type="molecule type" value="Genomic_DNA"/>
</dbReference>
<sequence length="326" mass="35911">MTSITSNSSFATSNPSCVKLENSKQCNSWNGYYVNTTAEEIFFNLPLNSLKNTRNIDNFILDESDPFSVDDYVHSLLISAGCTNLTNVNSNIRYLKTVLCSNLIGNAARNPGSTDCNPSPLPQPPLICEFVCSTFVTSVENILTNERKCPNTTIASIGNVVHSITRLCGGLVLSDKNCVRGVSDEVSTCGFGNQNEALVLNWCSLVPNDKCCLASKFEIPPTNPTKQNNEIPNHILKKERKKKETEKNFYTDYIGIVEYEPQFPTEVEVRVGDYVVLEEILNNGWSVGLNQTSGAKGFICMACLRPLNLESKVVEVEESPLPSIVS</sequence>
<dbReference type="AlphaFoldDB" id="A0AAD5TZZ5"/>
<accession>A0AAD5TZZ5</accession>
<dbReference type="SUPFAM" id="SSF50044">
    <property type="entry name" value="SH3-domain"/>
    <property type="match status" value="1"/>
</dbReference>
<keyword evidence="2" id="KW-1185">Reference proteome</keyword>
<organism evidence="1 2">
    <name type="scientific">Clydaea vesicula</name>
    <dbReference type="NCBI Taxonomy" id="447962"/>
    <lineage>
        <taxon>Eukaryota</taxon>
        <taxon>Fungi</taxon>
        <taxon>Fungi incertae sedis</taxon>
        <taxon>Chytridiomycota</taxon>
        <taxon>Chytridiomycota incertae sedis</taxon>
        <taxon>Chytridiomycetes</taxon>
        <taxon>Lobulomycetales</taxon>
        <taxon>Lobulomycetaceae</taxon>
        <taxon>Clydaea</taxon>
    </lineage>
</organism>
<name>A0AAD5TZZ5_9FUNG</name>
<dbReference type="InterPro" id="IPR036028">
    <property type="entry name" value="SH3-like_dom_sf"/>
</dbReference>
<evidence type="ECO:0000313" key="1">
    <source>
        <dbReference type="EMBL" id="KAJ3219514.1"/>
    </source>
</evidence>
<gene>
    <name evidence="1" type="ORF">HK099_004673</name>
</gene>
<dbReference type="Gene3D" id="2.30.30.40">
    <property type="entry name" value="SH3 Domains"/>
    <property type="match status" value="1"/>
</dbReference>